<dbReference type="EMBL" id="CP113520">
    <property type="protein sequence ID" value="WAJ28476.1"/>
    <property type="molecule type" value="Genomic_DNA"/>
</dbReference>
<accession>A0ACD4NNK9</accession>
<sequence>MIISPEQCRAARAWLDWKQEDLAGAAGVSLSTVRDFEKGRRTPMPANAKALVTALEAAGMTLVFHDDGRAKGVGTLDAVPPIGESHVKGSPSG</sequence>
<organism evidence="1 2">
    <name type="scientific">Antarcticirhabdus aurantiaca</name>
    <dbReference type="NCBI Taxonomy" id="2606717"/>
    <lineage>
        <taxon>Bacteria</taxon>
        <taxon>Pseudomonadati</taxon>
        <taxon>Pseudomonadota</taxon>
        <taxon>Alphaproteobacteria</taxon>
        <taxon>Hyphomicrobiales</taxon>
        <taxon>Aurantimonadaceae</taxon>
        <taxon>Antarcticirhabdus</taxon>
    </lineage>
</organism>
<proteinExistence type="predicted"/>
<protein>
    <submittedName>
        <fullName evidence="1">Helix-turn-helix domain-containing protein</fullName>
    </submittedName>
</protein>
<keyword evidence="2" id="KW-1185">Reference proteome</keyword>
<name>A0ACD4NNK9_9HYPH</name>
<evidence type="ECO:0000313" key="1">
    <source>
        <dbReference type="EMBL" id="WAJ28476.1"/>
    </source>
</evidence>
<dbReference type="Proteomes" id="UP001163223">
    <property type="component" value="Chromosome"/>
</dbReference>
<reference evidence="1" key="1">
    <citation type="submission" date="2022-11" db="EMBL/GenBank/DDBJ databases">
        <title>beta-Carotene-producing bacterium, Jeongeuplla avenae sp. nov., alleviates the salt stress of Arabidopsis seedlings.</title>
        <authorList>
            <person name="Jiang L."/>
            <person name="Lee J."/>
        </authorList>
    </citation>
    <scope>NUCLEOTIDE SEQUENCE</scope>
    <source>
        <strain evidence="1">DY_R2A_6</strain>
    </source>
</reference>
<gene>
    <name evidence="1" type="ORF">OXU80_27325</name>
</gene>
<evidence type="ECO:0000313" key="2">
    <source>
        <dbReference type="Proteomes" id="UP001163223"/>
    </source>
</evidence>